<dbReference type="Proteomes" id="UP000184330">
    <property type="component" value="Unassembled WGS sequence"/>
</dbReference>
<keyword evidence="2" id="KW-1185">Reference proteome</keyword>
<reference evidence="1 2" key="1">
    <citation type="submission" date="2016-03" db="EMBL/GenBank/DDBJ databases">
        <authorList>
            <person name="Ploux O."/>
        </authorList>
    </citation>
    <scope>NUCLEOTIDE SEQUENCE [LARGE SCALE GENOMIC DNA]</scope>
    <source>
        <strain evidence="1 2">UAMH 11012</strain>
    </source>
</reference>
<protein>
    <submittedName>
        <fullName evidence="1">Uncharacterized protein</fullName>
    </submittedName>
</protein>
<evidence type="ECO:0000313" key="1">
    <source>
        <dbReference type="EMBL" id="CZR64999.1"/>
    </source>
</evidence>
<gene>
    <name evidence="1" type="ORF">PAC_14899</name>
</gene>
<dbReference type="OrthoDB" id="3549860at2759"/>
<proteinExistence type="predicted"/>
<dbReference type="AlphaFoldDB" id="A0A1L7XIX8"/>
<accession>A0A1L7XIX8</accession>
<organism evidence="1 2">
    <name type="scientific">Phialocephala subalpina</name>
    <dbReference type="NCBI Taxonomy" id="576137"/>
    <lineage>
        <taxon>Eukaryota</taxon>
        <taxon>Fungi</taxon>
        <taxon>Dikarya</taxon>
        <taxon>Ascomycota</taxon>
        <taxon>Pezizomycotina</taxon>
        <taxon>Leotiomycetes</taxon>
        <taxon>Helotiales</taxon>
        <taxon>Mollisiaceae</taxon>
        <taxon>Phialocephala</taxon>
        <taxon>Phialocephala fortinii species complex</taxon>
    </lineage>
</organism>
<evidence type="ECO:0000313" key="2">
    <source>
        <dbReference type="Proteomes" id="UP000184330"/>
    </source>
</evidence>
<name>A0A1L7XIX8_9HELO</name>
<dbReference type="EMBL" id="FJOG01000028">
    <property type="protein sequence ID" value="CZR64999.1"/>
    <property type="molecule type" value="Genomic_DNA"/>
</dbReference>
<sequence length="269" mass="31090">MDKPNCDLEGFTEDFEQVLNGRDIASDWHRQEANWASFITNAIKDYINTRTLPHLRSASHLQTKINALHMMIDIATGIAYAPEGSISRDMSRSHVPRFLLDQMYNLVNKMSTSEVRQLVKEKYFIHKAKTFRREPLMKWEGATWNGLDEILRVVKDPGPVDFRRIYSDVEQQLNVGRYSSTSGVLVVRIALVEMDMLLMRRTISLEDRKIIFDTLSGALLTIGQPFNEEEVSKILRGMQSEESMSDSGWLCQFLSVMDCNMRRPMRPYS</sequence>